<organism evidence="5 6">
    <name type="scientific">Arachidicoccus ginsenosidivorans</name>
    <dbReference type="NCBI Taxonomy" id="496057"/>
    <lineage>
        <taxon>Bacteria</taxon>
        <taxon>Pseudomonadati</taxon>
        <taxon>Bacteroidota</taxon>
        <taxon>Chitinophagia</taxon>
        <taxon>Chitinophagales</taxon>
        <taxon>Chitinophagaceae</taxon>
        <taxon>Arachidicoccus</taxon>
    </lineage>
</organism>
<dbReference type="RefSeq" id="WP_146782026.1">
    <property type="nucleotide sequence ID" value="NZ_CP042434.1"/>
</dbReference>
<dbReference type="OrthoDB" id="9760715at2"/>
<accession>A0A5B8VMH4</accession>
<dbReference type="EMBL" id="CP042434">
    <property type="protein sequence ID" value="QEC72175.1"/>
    <property type="molecule type" value="Genomic_DNA"/>
</dbReference>
<name>A0A5B8VMH4_9BACT</name>
<evidence type="ECO:0000259" key="4">
    <source>
        <dbReference type="PROSITE" id="PS51194"/>
    </source>
</evidence>
<feature type="domain" description="Helicase C-terminal" evidence="4">
    <location>
        <begin position="598"/>
        <end position="755"/>
    </location>
</feature>
<evidence type="ECO:0000259" key="3">
    <source>
        <dbReference type="PROSITE" id="PS51192"/>
    </source>
</evidence>
<dbReference type="KEGG" id="agi:FSB73_11330"/>
<dbReference type="InterPro" id="IPR038718">
    <property type="entry name" value="SNF2-like_sf"/>
</dbReference>
<dbReference type="GO" id="GO:0004386">
    <property type="term" value="F:helicase activity"/>
    <property type="evidence" value="ECO:0007669"/>
    <property type="project" value="UniProtKB-KW"/>
</dbReference>
<dbReference type="Pfam" id="PF00176">
    <property type="entry name" value="SNF2-rel_dom"/>
    <property type="match status" value="1"/>
</dbReference>
<dbReference type="SMART" id="SM00490">
    <property type="entry name" value="HELICc"/>
    <property type="match status" value="1"/>
</dbReference>
<dbReference type="SMART" id="SM00487">
    <property type="entry name" value="DEXDc"/>
    <property type="match status" value="1"/>
</dbReference>
<gene>
    <name evidence="5" type="ORF">FSB73_11330</name>
</gene>
<dbReference type="Gene3D" id="3.40.50.10810">
    <property type="entry name" value="Tandem AAA-ATPase domain"/>
    <property type="match status" value="1"/>
</dbReference>
<dbReference type="AlphaFoldDB" id="A0A5B8VMH4"/>
<dbReference type="Proteomes" id="UP000321291">
    <property type="component" value="Chromosome"/>
</dbReference>
<dbReference type="GO" id="GO:0005524">
    <property type="term" value="F:ATP binding"/>
    <property type="evidence" value="ECO:0007669"/>
    <property type="project" value="InterPro"/>
</dbReference>
<keyword evidence="6" id="KW-1185">Reference proteome</keyword>
<dbReference type="Pfam" id="PF00271">
    <property type="entry name" value="Helicase_C"/>
    <property type="match status" value="1"/>
</dbReference>
<keyword evidence="5" id="KW-0547">Nucleotide-binding</keyword>
<reference evidence="5 6" key="1">
    <citation type="journal article" date="2017" name="Int. J. Syst. Evol. Microbiol.">
        <title>Arachidicoccus ginsenosidivorans sp. nov., with ginsenoside-converting activity isolated from ginseng cultivating soil.</title>
        <authorList>
            <person name="Siddiqi M.Z."/>
            <person name="Aslam Z."/>
            <person name="Im W.T."/>
        </authorList>
    </citation>
    <scope>NUCLEOTIDE SEQUENCE [LARGE SCALE GENOMIC DNA]</scope>
    <source>
        <strain evidence="5 6">Gsoil 809</strain>
    </source>
</reference>
<keyword evidence="5" id="KW-0067">ATP-binding</keyword>
<dbReference type="InterPro" id="IPR014001">
    <property type="entry name" value="Helicase_ATP-bd"/>
</dbReference>
<dbReference type="InterPro" id="IPR027417">
    <property type="entry name" value="P-loop_NTPase"/>
</dbReference>
<evidence type="ECO:0000256" key="1">
    <source>
        <dbReference type="ARBA" id="ARBA00022801"/>
    </source>
</evidence>
<dbReference type="InterPro" id="IPR000330">
    <property type="entry name" value="SNF2_N"/>
</dbReference>
<dbReference type="PANTHER" id="PTHR10799">
    <property type="entry name" value="SNF2/RAD54 HELICASE FAMILY"/>
    <property type="match status" value="1"/>
</dbReference>
<dbReference type="GO" id="GO:0016787">
    <property type="term" value="F:hydrolase activity"/>
    <property type="evidence" value="ECO:0007669"/>
    <property type="project" value="UniProtKB-KW"/>
</dbReference>
<feature type="region of interest" description="Disordered" evidence="2">
    <location>
        <begin position="826"/>
        <end position="852"/>
    </location>
</feature>
<proteinExistence type="predicted"/>
<evidence type="ECO:0000313" key="6">
    <source>
        <dbReference type="Proteomes" id="UP000321291"/>
    </source>
</evidence>
<feature type="compositionally biased region" description="Basic and acidic residues" evidence="2">
    <location>
        <begin position="826"/>
        <end position="835"/>
    </location>
</feature>
<dbReference type="InterPro" id="IPR001650">
    <property type="entry name" value="Helicase_C-like"/>
</dbReference>
<dbReference type="Gene3D" id="3.40.50.300">
    <property type="entry name" value="P-loop containing nucleotide triphosphate hydrolases"/>
    <property type="match status" value="1"/>
</dbReference>
<dbReference type="PROSITE" id="PS51194">
    <property type="entry name" value="HELICASE_CTER"/>
    <property type="match status" value="1"/>
</dbReference>
<sequence>MITSVQEHLKRLEIEDKHSEAKVYAKGVRLYELASCQVLTHSKNYWDILISSIDQEDELQEIDTEIRINFNEDRIYPSHKTKEVAWTPEAVAALKEVEFILKNDAPKTKSSGKMYTREGMIKRVMDERRDKALKAEYSIKFADNIYGEHILTNERGVKFKITLRDFESQTGYIDNMDLRTNKLGTTKHIMYAFDAIKAKPRVFKKMDKTYPFVEIYLDPLNDYQITWHYPHPLTPAAEKLIKKYFGSKKVLPAQEVKAFSGFLQEAKRFAKIKIRPEVEQKVQKAWDDALLEEVSKGAKLDFNFMKAKLFPYQKKGVAFAVFREGAILADEMGLGKTIQSIATAILKKKYFGFKKCLIICPASLKEQWKREIEKFSKEKAIVIEGLPKERSELYLKSDAYFVITNYESVLRDLLDINKMGPDFVILDEAQRIKNFSTITAQNIKRIQKKHALAITGTPIENRLTDLYSIMQFVEPDLLTPLWEFSYQHCLFDEIKKDKITGYYNLNQLKERLQPYLLRREKANVLKELPNVTEITVPVNMSPTQADYHASFAKGVSQILHKKFISQFDLQRLMLLLANMRMVCDSSFLIDKESEDSPKLDELEHILLEKIDIKNSTRKVIIFSEWTQMLHMIGKMLQRNGIGYAQLSGKVAVKNRGLLVKKFETDENCKVFLSTEAGGSGLNLQVADTVINFELPWNPAKKNQRIGRIDRIGQQNKQLTVINLITQNSIEISIAAGLHLKQSLFDGVLSTAKGPDFVDFSNTGKAQFLVELEQMLAALNQGEQPNGEQAETEQEKQQPEATIDSIDEVVAEQIDAVNEVNEILEQRDVAASKDNSHGSAKSSETRSASQSSEALEKVLNNGMEFLSGLLQMATGNAMGLENKKVEIDKQTGEVVMRFKLPKL</sequence>
<dbReference type="SUPFAM" id="SSF52540">
    <property type="entry name" value="P-loop containing nucleoside triphosphate hydrolases"/>
    <property type="match status" value="2"/>
</dbReference>
<dbReference type="InterPro" id="IPR049730">
    <property type="entry name" value="SNF2/RAD54-like_C"/>
</dbReference>
<evidence type="ECO:0000256" key="2">
    <source>
        <dbReference type="SAM" id="MobiDB-lite"/>
    </source>
</evidence>
<dbReference type="CDD" id="cd18793">
    <property type="entry name" value="SF2_C_SNF"/>
    <property type="match status" value="1"/>
</dbReference>
<keyword evidence="1" id="KW-0378">Hydrolase</keyword>
<feature type="domain" description="Helicase ATP-binding" evidence="3">
    <location>
        <begin position="317"/>
        <end position="476"/>
    </location>
</feature>
<feature type="compositionally biased region" description="Low complexity" evidence="2">
    <location>
        <begin position="838"/>
        <end position="852"/>
    </location>
</feature>
<dbReference type="PROSITE" id="PS51192">
    <property type="entry name" value="HELICASE_ATP_BIND_1"/>
    <property type="match status" value="1"/>
</dbReference>
<keyword evidence="5" id="KW-0347">Helicase</keyword>
<protein>
    <submittedName>
        <fullName evidence="5">DEAD/DEAH box helicase</fullName>
    </submittedName>
</protein>
<evidence type="ECO:0000313" key="5">
    <source>
        <dbReference type="EMBL" id="QEC72175.1"/>
    </source>
</evidence>